<dbReference type="PANTHER" id="PTHR34700:SF4">
    <property type="entry name" value="PHAGE-LIKE ELEMENT PBSX PROTEIN XKDP"/>
    <property type="match status" value="1"/>
</dbReference>
<evidence type="ECO:0000259" key="3">
    <source>
        <dbReference type="Pfam" id="PF01476"/>
    </source>
</evidence>
<proteinExistence type="predicted"/>
<feature type="region of interest" description="Disordered" evidence="1">
    <location>
        <begin position="115"/>
        <end position="184"/>
    </location>
</feature>
<dbReference type="InterPro" id="IPR018392">
    <property type="entry name" value="LysM"/>
</dbReference>
<comment type="caution">
    <text evidence="4">The sequence shown here is derived from an EMBL/GenBank/DDBJ whole genome shotgun (WGS) entry which is preliminary data.</text>
</comment>
<dbReference type="Gene3D" id="3.10.350.10">
    <property type="entry name" value="LysM domain"/>
    <property type="match status" value="1"/>
</dbReference>
<dbReference type="Pfam" id="PF01476">
    <property type="entry name" value="LysM"/>
    <property type="match status" value="1"/>
</dbReference>
<keyword evidence="5" id="KW-1185">Reference proteome</keyword>
<gene>
    <name evidence="4" type="ORF">GCM10023153_28710</name>
</gene>
<feature type="transmembrane region" description="Helical" evidence="2">
    <location>
        <begin position="43"/>
        <end position="69"/>
    </location>
</feature>
<dbReference type="EMBL" id="BAABFX010000040">
    <property type="protein sequence ID" value="GAA4400851.1"/>
    <property type="molecule type" value="Genomic_DNA"/>
</dbReference>
<name>A0ABP8K5W4_9MICO</name>
<keyword evidence="2" id="KW-0812">Transmembrane</keyword>
<feature type="transmembrane region" description="Helical" evidence="2">
    <location>
        <begin position="90"/>
        <end position="114"/>
    </location>
</feature>
<evidence type="ECO:0000313" key="4">
    <source>
        <dbReference type="EMBL" id="GAA4400851.1"/>
    </source>
</evidence>
<evidence type="ECO:0000256" key="1">
    <source>
        <dbReference type="SAM" id="MobiDB-lite"/>
    </source>
</evidence>
<feature type="compositionally biased region" description="Pro residues" evidence="1">
    <location>
        <begin position="132"/>
        <end position="144"/>
    </location>
</feature>
<evidence type="ECO:0000256" key="2">
    <source>
        <dbReference type="SAM" id="Phobius"/>
    </source>
</evidence>
<dbReference type="InterPro" id="IPR052196">
    <property type="entry name" value="Bact_Kbp"/>
</dbReference>
<dbReference type="CDD" id="cd00118">
    <property type="entry name" value="LysM"/>
    <property type="match status" value="1"/>
</dbReference>
<feature type="compositionally biased region" description="Low complexity" evidence="1">
    <location>
        <begin position="115"/>
        <end position="131"/>
    </location>
</feature>
<reference evidence="5" key="1">
    <citation type="journal article" date="2019" name="Int. J. Syst. Evol. Microbiol.">
        <title>The Global Catalogue of Microorganisms (GCM) 10K type strain sequencing project: providing services to taxonomists for standard genome sequencing and annotation.</title>
        <authorList>
            <consortium name="The Broad Institute Genomics Platform"/>
            <consortium name="The Broad Institute Genome Sequencing Center for Infectious Disease"/>
            <person name="Wu L."/>
            <person name="Ma J."/>
        </authorList>
    </citation>
    <scope>NUCLEOTIDE SEQUENCE [LARGE SCALE GENOMIC DNA]</scope>
    <source>
        <strain evidence="5">JCM 17738</strain>
    </source>
</reference>
<keyword evidence="2" id="KW-1133">Transmembrane helix</keyword>
<dbReference type="PANTHER" id="PTHR34700">
    <property type="entry name" value="POTASSIUM BINDING PROTEIN KBP"/>
    <property type="match status" value="1"/>
</dbReference>
<feature type="domain" description="LysM" evidence="3">
    <location>
        <begin position="209"/>
        <end position="223"/>
    </location>
</feature>
<protein>
    <recommendedName>
        <fullName evidence="3">LysM domain-containing protein</fullName>
    </recommendedName>
</protein>
<sequence>MVVAVRGLLGLGASAAVAVVLWRVVERTVAAVGTGGPARADELLVGITAAVALACVLWLALGLTLSLLARVPGSLGRGAQVVADIVTPRLLRQTAAFVLGVGVVAGVAPGAAVAEPPTPSISISQSSTAPATPAPPSPAHPSPAPSLTEPTGTPTPSPDAVAPSLPDPGFHALPDPSWVPTAPTVRPQADVGLLSRTPNAAVDAPVDVVVHRGDTLWSIAARHLGPNASDAEIAQAWPAWFDANRAVIGDDPDLILPGQVLRAPEVRVP</sequence>
<dbReference type="Proteomes" id="UP001500390">
    <property type="component" value="Unassembled WGS sequence"/>
</dbReference>
<organism evidence="4 5">
    <name type="scientific">Ornithinibacter aureus</name>
    <dbReference type="NCBI Taxonomy" id="622664"/>
    <lineage>
        <taxon>Bacteria</taxon>
        <taxon>Bacillati</taxon>
        <taxon>Actinomycetota</taxon>
        <taxon>Actinomycetes</taxon>
        <taxon>Micrococcales</taxon>
        <taxon>Intrasporangiaceae</taxon>
        <taxon>Ornithinibacter</taxon>
    </lineage>
</organism>
<keyword evidence="2" id="KW-0472">Membrane</keyword>
<dbReference type="InterPro" id="IPR036779">
    <property type="entry name" value="LysM_dom_sf"/>
</dbReference>
<accession>A0ABP8K5W4</accession>
<evidence type="ECO:0000313" key="5">
    <source>
        <dbReference type="Proteomes" id="UP001500390"/>
    </source>
</evidence>